<reference evidence="2" key="1">
    <citation type="submission" date="2017-07" db="EMBL/GenBank/DDBJ databases">
        <title>Taro Niue Genome Assembly and Annotation.</title>
        <authorList>
            <person name="Atibalentja N."/>
            <person name="Keating K."/>
            <person name="Fields C.J."/>
        </authorList>
    </citation>
    <scope>NUCLEOTIDE SEQUENCE</scope>
    <source>
        <strain evidence="2">Niue_2</strain>
        <tissue evidence="2">Leaf</tissue>
    </source>
</reference>
<dbReference type="Proteomes" id="UP000652761">
    <property type="component" value="Unassembled WGS sequence"/>
</dbReference>
<feature type="region of interest" description="Disordered" evidence="1">
    <location>
        <begin position="1"/>
        <end position="31"/>
    </location>
</feature>
<feature type="compositionally biased region" description="Basic and acidic residues" evidence="1">
    <location>
        <begin position="7"/>
        <end position="20"/>
    </location>
</feature>
<accession>A0A843VJ83</accession>
<proteinExistence type="predicted"/>
<evidence type="ECO:0000313" key="3">
    <source>
        <dbReference type="Proteomes" id="UP000652761"/>
    </source>
</evidence>
<gene>
    <name evidence="2" type="ORF">Taro_027131</name>
</gene>
<evidence type="ECO:0000313" key="2">
    <source>
        <dbReference type="EMBL" id="MQL94477.1"/>
    </source>
</evidence>
<protein>
    <submittedName>
        <fullName evidence="2">Uncharacterized protein</fullName>
    </submittedName>
</protein>
<feature type="region of interest" description="Disordered" evidence="1">
    <location>
        <begin position="75"/>
        <end position="117"/>
    </location>
</feature>
<evidence type="ECO:0000256" key="1">
    <source>
        <dbReference type="SAM" id="MobiDB-lite"/>
    </source>
</evidence>
<comment type="caution">
    <text evidence="2">The sequence shown here is derived from an EMBL/GenBank/DDBJ whole genome shotgun (WGS) entry which is preliminary data.</text>
</comment>
<feature type="non-terminal residue" evidence="2">
    <location>
        <position position="1"/>
    </location>
</feature>
<feature type="compositionally biased region" description="Basic and acidic residues" evidence="1">
    <location>
        <begin position="86"/>
        <end position="95"/>
    </location>
</feature>
<sequence length="189" mass="20893">DSSSGLRRLEDSLNIEEHFPDSGVQRDSAQSPELGGFGGFLALAEESFSDLLIPLLIFPEADCSTMPHVLINHMASRGRRGGVPAREGEQRREEQAEQQAPAPQGPVLPPPPPVDYRGLVQAMQTQAHTQAALQAQLEAQERADVWWASLLQTRFEDGAIDIAWDEFEGEMEQYLEEKKASQKMPAAPF</sequence>
<name>A0A843VJ83_COLES</name>
<keyword evidence="3" id="KW-1185">Reference proteome</keyword>
<feature type="compositionally biased region" description="Pro residues" evidence="1">
    <location>
        <begin position="103"/>
        <end position="114"/>
    </location>
</feature>
<dbReference type="AlphaFoldDB" id="A0A843VJ83"/>
<organism evidence="2 3">
    <name type="scientific">Colocasia esculenta</name>
    <name type="common">Wild taro</name>
    <name type="synonym">Arum esculentum</name>
    <dbReference type="NCBI Taxonomy" id="4460"/>
    <lineage>
        <taxon>Eukaryota</taxon>
        <taxon>Viridiplantae</taxon>
        <taxon>Streptophyta</taxon>
        <taxon>Embryophyta</taxon>
        <taxon>Tracheophyta</taxon>
        <taxon>Spermatophyta</taxon>
        <taxon>Magnoliopsida</taxon>
        <taxon>Liliopsida</taxon>
        <taxon>Araceae</taxon>
        <taxon>Aroideae</taxon>
        <taxon>Colocasieae</taxon>
        <taxon>Colocasia</taxon>
    </lineage>
</organism>
<dbReference type="EMBL" id="NMUH01001680">
    <property type="protein sequence ID" value="MQL94477.1"/>
    <property type="molecule type" value="Genomic_DNA"/>
</dbReference>